<feature type="non-terminal residue" evidence="14">
    <location>
        <position position="1"/>
    </location>
</feature>
<dbReference type="Gene3D" id="1.20.1070.10">
    <property type="entry name" value="Rhodopsin 7-helix transmembrane proteins"/>
    <property type="match status" value="1"/>
</dbReference>
<dbReference type="AlphaFoldDB" id="A0A0P7WJ71"/>
<dbReference type="InterPro" id="IPR036445">
    <property type="entry name" value="GPCR_2_extracell_dom_sf"/>
</dbReference>
<dbReference type="STRING" id="113540.ENSSFOP00015064853"/>
<gene>
    <name evidence="14" type="ORF">Z043_117973</name>
</gene>
<evidence type="ECO:0000256" key="10">
    <source>
        <dbReference type="ARBA" id="ARBA00023224"/>
    </source>
</evidence>
<evidence type="ECO:0000256" key="3">
    <source>
        <dbReference type="ARBA" id="ARBA00022475"/>
    </source>
</evidence>
<keyword evidence="6" id="KW-0297">G-protein coupled receptor</keyword>
<comment type="subcellular location">
    <subcellularLocation>
        <location evidence="1">Cell membrane</location>
        <topology evidence="1">Multi-pass membrane protein</topology>
    </subcellularLocation>
</comment>
<keyword evidence="9" id="KW-0325">Glycoprotein</keyword>
<keyword evidence="3" id="KW-1003">Cell membrane</keyword>
<dbReference type="GO" id="GO:0017046">
    <property type="term" value="F:peptide hormone binding"/>
    <property type="evidence" value="ECO:0007669"/>
    <property type="project" value="TreeGrafter"/>
</dbReference>
<feature type="domain" description="G-protein coupled receptors family 2 profile 2" evidence="13">
    <location>
        <begin position="131"/>
        <end position="364"/>
    </location>
</feature>
<evidence type="ECO:0000256" key="8">
    <source>
        <dbReference type="ARBA" id="ARBA00023170"/>
    </source>
</evidence>
<dbReference type="GO" id="GO:0005886">
    <property type="term" value="C:plasma membrane"/>
    <property type="evidence" value="ECO:0007669"/>
    <property type="project" value="UniProtKB-SubCell"/>
</dbReference>
<evidence type="ECO:0000256" key="7">
    <source>
        <dbReference type="ARBA" id="ARBA00023136"/>
    </source>
</evidence>
<dbReference type="InterPro" id="IPR000832">
    <property type="entry name" value="GPCR_2_secretin-like"/>
</dbReference>
<organism evidence="14 15">
    <name type="scientific">Scleropages formosus</name>
    <name type="common">Asian bonytongue</name>
    <name type="synonym">Osteoglossum formosum</name>
    <dbReference type="NCBI Taxonomy" id="113540"/>
    <lineage>
        <taxon>Eukaryota</taxon>
        <taxon>Metazoa</taxon>
        <taxon>Chordata</taxon>
        <taxon>Craniata</taxon>
        <taxon>Vertebrata</taxon>
        <taxon>Euteleostomi</taxon>
        <taxon>Actinopterygii</taxon>
        <taxon>Neopterygii</taxon>
        <taxon>Teleostei</taxon>
        <taxon>Osteoglossocephala</taxon>
        <taxon>Osteoglossomorpha</taxon>
        <taxon>Osteoglossiformes</taxon>
        <taxon>Osteoglossidae</taxon>
        <taxon>Scleropages</taxon>
    </lineage>
</organism>
<keyword evidence="7 11" id="KW-0472">Membrane</keyword>
<dbReference type="PROSITE" id="PS50227">
    <property type="entry name" value="G_PROTEIN_RECEP_F2_3"/>
    <property type="match status" value="1"/>
</dbReference>
<keyword evidence="10" id="KW-0807">Transducer</keyword>
<dbReference type="Proteomes" id="UP000034805">
    <property type="component" value="Unassembled WGS sequence"/>
</dbReference>
<dbReference type="SUPFAM" id="SSF111418">
    <property type="entry name" value="Hormone receptor domain"/>
    <property type="match status" value="1"/>
</dbReference>
<keyword evidence="8 14" id="KW-0675">Receptor</keyword>
<dbReference type="Pfam" id="PF02793">
    <property type="entry name" value="HRM"/>
    <property type="match status" value="1"/>
</dbReference>
<feature type="transmembrane region" description="Helical" evidence="11">
    <location>
        <begin position="241"/>
        <end position="264"/>
    </location>
</feature>
<dbReference type="GO" id="GO:0007188">
    <property type="term" value="P:adenylate cyclase-modulating G protein-coupled receptor signaling pathway"/>
    <property type="evidence" value="ECO:0007669"/>
    <property type="project" value="TreeGrafter"/>
</dbReference>
<feature type="transmembrane region" description="Helical" evidence="11">
    <location>
        <begin position="137"/>
        <end position="156"/>
    </location>
</feature>
<feature type="transmembrane region" description="Helical" evidence="11">
    <location>
        <begin position="328"/>
        <end position="348"/>
    </location>
</feature>
<evidence type="ECO:0000256" key="5">
    <source>
        <dbReference type="ARBA" id="ARBA00022989"/>
    </source>
</evidence>
<evidence type="ECO:0000313" key="15">
    <source>
        <dbReference type="Proteomes" id="UP000034805"/>
    </source>
</evidence>
<evidence type="ECO:0000256" key="11">
    <source>
        <dbReference type="SAM" id="Phobius"/>
    </source>
</evidence>
<keyword evidence="5 11" id="KW-1133">Transmembrane helix</keyword>
<reference evidence="14 15" key="1">
    <citation type="submission" date="2015-08" db="EMBL/GenBank/DDBJ databases">
        <title>The genome of the Asian arowana (Scleropages formosus).</title>
        <authorList>
            <person name="Tan M.H."/>
            <person name="Gan H.M."/>
            <person name="Croft L.J."/>
            <person name="Austin C.M."/>
        </authorList>
    </citation>
    <scope>NUCLEOTIDE SEQUENCE [LARGE SCALE GENOMIC DNA]</scope>
    <source>
        <strain evidence="14">Aro1</strain>
    </source>
</reference>
<evidence type="ECO:0000256" key="2">
    <source>
        <dbReference type="ARBA" id="ARBA00005314"/>
    </source>
</evidence>
<dbReference type="InterPro" id="IPR001879">
    <property type="entry name" value="GPCR_2_extracellular_dom"/>
</dbReference>
<dbReference type="GO" id="GO:0007166">
    <property type="term" value="P:cell surface receptor signaling pathway"/>
    <property type="evidence" value="ECO:0007669"/>
    <property type="project" value="InterPro"/>
</dbReference>
<dbReference type="PANTHER" id="PTHR45620">
    <property type="entry name" value="PDF RECEPTOR-LIKE PROTEIN-RELATED"/>
    <property type="match status" value="1"/>
</dbReference>
<evidence type="ECO:0000259" key="12">
    <source>
        <dbReference type="PROSITE" id="PS50227"/>
    </source>
</evidence>
<name>A0A0P7WJ71_SCLFO</name>
<dbReference type="SUPFAM" id="SSF81321">
    <property type="entry name" value="Family A G protein-coupled receptor-like"/>
    <property type="match status" value="1"/>
</dbReference>
<dbReference type="Gene3D" id="4.10.1240.10">
    <property type="entry name" value="GPCR, family 2, extracellular hormone receptor domain"/>
    <property type="match status" value="1"/>
</dbReference>
<dbReference type="InterPro" id="IPR050332">
    <property type="entry name" value="GPCR_2"/>
</dbReference>
<evidence type="ECO:0000256" key="6">
    <source>
        <dbReference type="ARBA" id="ARBA00023040"/>
    </source>
</evidence>
<feature type="transmembrane region" description="Helical" evidence="11">
    <location>
        <begin position="209"/>
        <end position="229"/>
    </location>
</feature>
<feature type="domain" description="G-protein coupled receptors family 2 profile 1" evidence="12">
    <location>
        <begin position="24"/>
        <end position="112"/>
    </location>
</feature>
<dbReference type="InterPro" id="IPR017981">
    <property type="entry name" value="GPCR_2-like_7TM"/>
</dbReference>
<dbReference type="SMART" id="SM00008">
    <property type="entry name" value="HormR"/>
    <property type="match status" value="1"/>
</dbReference>
<evidence type="ECO:0000256" key="9">
    <source>
        <dbReference type="ARBA" id="ARBA00023180"/>
    </source>
</evidence>
<dbReference type="Pfam" id="PF00002">
    <property type="entry name" value="7tm_2"/>
    <property type="match status" value="1"/>
</dbReference>
<dbReference type="GO" id="GO:0015055">
    <property type="term" value="F:secretin receptor activity"/>
    <property type="evidence" value="ECO:0007669"/>
    <property type="project" value="TreeGrafter"/>
</dbReference>
<accession>A0A0P7WJ71</accession>
<sequence length="493" mass="57122">TLQINQVYIMWRSYLSAFTQVHSDDTGCPGMWDMLNCWPHAQLGETVSQPCPTFLHTKGKNDCTLTLWEKTITLFSFDFMRIFHYGEIYRNCTSHGWTDSFPPHDIACENAFDTFSFPGETAETHLYFLYVKTMYTVGYAISLISLSIAISILCFFRKLHCTRNYIHIQLFLSFILRAAFIFIKDSVLFSTEDFYHCNSYPVSCKLVLLFSHYCIMANYSWLLVEGHYLHALIRVSFSKRLYFWCYMLLGWGAPSVVIVAWGLAKYLHEDEGCWETRKYDWIWWILRLPVLLFITINLLFFLSIIKILVGKLRKPDVHGNAFSQYKKLVKSTFLLVSLFGLHYILFAFLPDKGFVVAVLYCFLNGEVQHEFRRKWRRWKLRELHRGARQHHGSMSQSGAPLTQVSLFPRGPTACSSSSASHFALPAKSSMPGRAIETKSDVTIKHIAFPIHKMSLYGLEQPIHPSSMSGSFDSKSLRLQQPSAARNMWMCHDH</sequence>
<comment type="similarity">
    <text evidence="2">Belongs to the G-protein coupled receptor 2 family.</text>
</comment>
<dbReference type="InterPro" id="IPR017983">
    <property type="entry name" value="GPCR_2_secretin-like_CS"/>
</dbReference>
<feature type="transmembrane region" description="Helical" evidence="11">
    <location>
        <begin position="284"/>
        <end position="308"/>
    </location>
</feature>
<comment type="caution">
    <text evidence="14">The sequence shown here is derived from an EMBL/GenBank/DDBJ whole genome shotgun (WGS) entry which is preliminary data.</text>
</comment>
<dbReference type="PROSITE" id="PS50261">
    <property type="entry name" value="G_PROTEIN_RECEP_F2_4"/>
    <property type="match status" value="1"/>
</dbReference>
<feature type="transmembrane region" description="Helical" evidence="11">
    <location>
        <begin position="168"/>
        <end position="189"/>
    </location>
</feature>
<dbReference type="EMBL" id="JARO02007621">
    <property type="protein sequence ID" value="KPP63742.1"/>
    <property type="molecule type" value="Genomic_DNA"/>
</dbReference>
<keyword evidence="4 11" id="KW-0812">Transmembrane</keyword>
<dbReference type="PRINTS" id="PR00249">
    <property type="entry name" value="GPCRSECRETIN"/>
</dbReference>
<protein>
    <submittedName>
        <fullName evidence="14">Secretin receptor-like</fullName>
    </submittedName>
</protein>
<evidence type="ECO:0000313" key="14">
    <source>
        <dbReference type="EMBL" id="KPP63742.1"/>
    </source>
</evidence>
<evidence type="ECO:0000256" key="1">
    <source>
        <dbReference type="ARBA" id="ARBA00004651"/>
    </source>
</evidence>
<dbReference type="GO" id="GO:0008528">
    <property type="term" value="F:G protein-coupled peptide receptor activity"/>
    <property type="evidence" value="ECO:0007669"/>
    <property type="project" value="TreeGrafter"/>
</dbReference>
<evidence type="ECO:0000259" key="13">
    <source>
        <dbReference type="PROSITE" id="PS50261"/>
    </source>
</evidence>
<dbReference type="PROSITE" id="PS00649">
    <property type="entry name" value="G_PROTEIN_RECEP_F2_1"/>
    <property type="match status" value="1"/>
</dbReference>
<evidence type="ECO:0000256" key="4">
    <source>
        <dbReference type="ARBA" id="ARBA00022692"/>
    </source>
</evidence>
<dbReference type="PANTHER" id="PTHR45620:SF13">
    <property type="entry name" value="SECRETIN RECEPTOR"/>
    <property type="match status" value="1"/>
</dbReference>
<proteinExistence type="inferred from homology"/>